<dbReference type="SMART" id="SM00421">
    <property type="entry name" value="HTH_LUXR"/>
    <property type="match status" value="1"/>
</dbReference>
<protein>
    <submittedName>
        <fullName evidence="4">AAA ATPase domain-containing protein</fullName>
    </submittedName>
</protein>
<dbReference type="InterPro" id="IPR041664">
    <property type="entry name" value="AAA_16"/>
</dbReference>
<proteinExistence type="predicted"/>
<dbReference type="GO" id="GO:0003677">
    <property type="term" value="F:DNA binding"/>
    <property type="evidence" value="ECO:0007669"/>
    <property type="project" value="InterPro"/>
</dbReference>
<dbReference type="EMBL" id="FNOK01000042">
    <property type="protein sequence ID" value="SDZ00990.1"/>
    <property type="molecule type" value="Genomic_DNA"/>
</dbReference>
<dbReference type="STRING" id="418495.SAMN05216215_104257"/>
<dbReference type="GO" id="GO:0006355">
    <property type="term" value="P:regulation of DNA-templated transcription"/>
    <property type="evidence" value="ECO:0007669"/>
    <property type="project" value="InterPro"/>
</dbReference>
<dbReference type="InterPro" id="IPR011990">
    <property type="entry name" value="TPR-like_helical_dom_sf"/>
</dbReference>
<evidence type="ECO:0000256" key="1">
    <source>
        <dbReference type="ARBA" id="ARBA00022741"/>
    </source>
</evidence>
<dbReference type="Proteomes" id="UP000199529">
    <property type="component" value="Unassembled WGS sequence"/>
</dbReference>
<dbReference type="InterPro" id="IPR036388">
    <property type="entry name" value="WH-like_DNA-bd_sf"/>
</dbReference>
<dbReference type="PROSITE" id="PS50043">
    <property type="entry name" value="HTH_LUXR_2"/>
    <property type="match status" value="1"/>
</dbReference>
<dbReference type="SUPFAM" id="SSF48452">
    <property type="entry name" value="TPR-like"/>
    <property type="match status" value="1"/>
</dbReference>
<dbReference type="GO" id="GO:0004016">
    <property type="term" value="F:adenylate cyclase activity"/>
    <property type="evidence" value="ECO:0007669"/>
    <property type="project" value="TreeGrafter"/>
</dbReference>
<accession>A0A1H3PIQ3</accession>
<dbReference type="AlphaFoldDB" id="A0A1H3PIQ3"/>
<dbReference type="Pfam" id="PF13191">
    <property type="entry name" value="AAA_16"/>
    <property type="match status" value="1"/>
</dbReference>
<organism evidence="4 5">
    <name type="scientific">Saccharopolyspora shandongensis</name>
    <dbReference type="NCBI Taxonomy" id="418495"/>
    <lineage>
        <taxon>Bacteria</taxon>
        <taxon>Bacillati</taxon>
        <taxon>Actinomycetota</taxon>
        <taxon>Actinomycetes</taxon>
        <taxon>Pseudonocardiales</taxon>
        <taxon>Pseudonocardiaceae</taxon>
        <taxon>Saccharopolyspora</taxon>
    </lineage>
</organism>
<gene>
    <name evidence="4" type="ORF">SAMN05216215_104257</name>
</gene>
<dbReference type="Gene3D" id="1.10.10.10">
    <property type="entry name" value="Winged helix-like DNA-binding domain superfamily/Winged helix DNA-binding domain"/>
    <property type="match status" value="1"/>
</dbReference>
<dbReference type="InterPro" id="IPR016032">
    <property type="entry name" value="Sig_transdc_resp-reg_C-effctor"/>
</dbReference>
<dbReference type="RefSeq" id="WP_093273323.1">
    <property type="nucleotide sequence ID" value="NZ_FNOK01000042.1"/>
</dbReference>
<dbReference type="OrthoDB" id="3656034at2"/>
<sequence length="907" mass="94528">MLYGRAVEQAAIDELTGAARGGTGRALVLRGEAGAGKSALLDYAAAAPMRVLRATGAEPEADLAFAALHQLLLPVTDLLDALPEPQRDAVRGALGLAAPPAEDARFLVSAGVLSLLAEAAADGGLLCLVDDFQWFDRASADAILFAVRRLHTHGVAVLIAVRDSAGLVVRDIPELRVGGLDEKSSGELLAGCSTAVPSAAVNERLAALTGGNPLALREVAGALTPDQLAGRVPLPDPLPVGAGVELFGRQVAELPESTRLVLLVAAAEGSGELGLVLGAAARLGDDSTAALEAAETVGLIIVEGSSVRFRHPLVRSAVYAAATFAQRQAVHAALAEALAEAGELDRRAWHRATATAGRDAQVADQLAEAGERARARGGFADAAAALARSAELTPEPPVRARRLTDAATAAWLGGLPGRAESCLAEARELTDDPRLLAELAQLHGRFELTSGDAAAAQRVFTEGAQRAREADPARALQMLGDAAEAAANVGDVAATVQIGRFAETYEDTDPFLRDILVGVAALHTGDAERGVPLLRGALARTDGLDRADRLLWASVAAGELGEIDSAAEYIIRAGQVARVSGMTGQLPMVLEIVARAERISGRLALGAAISEEGLALARDAGYTNSTAGHLANLAVVAAARGREADCERYAREALAIAIPHRIGLQASVASYALGILDLGLGRFAAAHGRFESLAGAGPGAGHPVTTLRSTPDRVEAAIGCGEPAAARTALAAYERWMANARTAESQALLARCRALVTEDGEEALPLYEEALRLHAGDGGSPFEEARTSLLYGERLRRAHRGGDARLPLRTALETFQRLGAEPWAVRAHDELRAAGESATRHEVDALSTLTPQELRIARLVADGVSNKEVAARLFLSPRTVEYHLYKVYPKLGVASRTELSRLVNAAR</sequence>
<reference evidence="5" key="1">
    <citation type="submission" date="2016-10" db="EMBL/GenBank/DDBJ databases">
        <authorList>
            <person name="Varghese N."/>
            <person name="Submissions S."/>
        </authorList>
    </citation>
    <scope>NUCLEOTIDE SEQUENCE [LARGE SCALE GENOMIC DNA]</scope>
    <source>
        <strain evidence="5">CGMCC 4.3530</strain>
    </source>
</reference>
<feature type="domain" description="HTH luxR-type" evidence="3">
    <location>
        <begin position="842"/>
        <end position="907"/>
    </location>
</feature>
<keyword evidence="1" id="KW-0547">Nucleotide-binding</keyword>
<keyword evidence="5" id="KW-1185">Reference proteome</keyword>
<dbReference type="GO" id="GO:0005524">
    <property type="term" value="F:ATP binding"/>
    <property type="evidence" value="ECO:0007669"/>
    <property type="project" value="UniProtKB-KW"/>
</dbReference>
<dbReference type="CDD" id="cd06170">
    <property type="entry name" value="LuxR_C_like"/>
    <property type="match status" value="1"/>
</dbReference>
<evidence type="ECO:0000259" key="3">
    <source>
        <dbReference type="PROSITE" id="PS50043"/>
    </source>
</evidence>
<dbReference type="PANTHER" id="PTHR16305">
    <property type="entry name" value="TESTICULAR SOLUBLE ADENYLYL CYCLASE"/>
    <property type="match status" value="1"/>
</dbReference>
<dbReference type="GO" id="GO:0005737">
    <property type="term" value="C:cytoplasm"/>
    <property type="evidence" value="ECO:0007669"/>
    <property type="project" value="TreeGrafter"/>
</dbReference>
<dbReference type="Pfam" id="PF00196">
    <property type="entry name" value="GerE"/>
    <property type="match status" value="1"/>
</dbReference>
<keyword evidence="2" id="KW-0067">ATP-binding</keyword>
<dbReference type="SUPFAM" id="SSF52540">
    <property type="entry name" value="P-loop containing nucleoside triphosphate hydrolases"/>
    <property type="match status" value="1"/>
</dbReference>
<name>A0A1H3PIQ3_9PSEU</name>
<evidence type="ECO:0000313" key="4">
    <source>
        <dbReference type="EMBL" id="SDZ00990.1"/>
    </source>
</evidence>
<dbReference type="SUPFAM" id="SSF46894">
    <property type="entry name" value="C-terminal effector domain of the bipartite response regulators"/>
    <property type="match status" value="1"/>
</dbReference>
<dbReference type="PANTHER" id="PTHR16305:SF35">
    <property type="entry name" value="TRANSCRIPTIONAL ACTIVATOR DOMAIN"/>
    <property type="match status" value="1"/>
</dbReference>
<evidence type="ECO:0000313" key="5">
    <source>
        <dbReference type="Proteomes" id="UP000199529"/>
    </source>
</evidence>
<dbReference type="InterPro" id="IPR000792">
    <property type="entry name" value="Tscrpt_reg_LuxR_C"/>
</dbReference>
<dbReference type="InterPro" id="IPR027417">
    <property type="entry name" value="P-loop_NTPase"/>
</dbReference>
<evidence type="ECO:0000256" key="2">
    <source>
        <dbReference type="ARBA" id="ARBA00022840"/>
    </source>
</evidence>
<dbReference type="PRINTS" id="PR00038">
    <property type="entry name" value="HTHLUXR"/>
</dbReference>
<dbReference type="Gene3D" id="1.25.40.10">
    <property type="entry name" value="Tetratricopeptide repeat domain"/>
    <property type="match status" value="1"/>
</dbReference>